<dbReference type="SUPFAM" id="SSF54523">
    <property type="entry name" value="Pili subunits"/>
    <property type="match status" value="1"/>
</dbReference>
<accession>B9MKW1</accession>
<reference evidence="3" key="1">
    <citation type="submission" date="2009-01" db="EMBL/GenBank/DDBJ databases">
        <title>Complete sequence of chromosome of Anaerocellum thermophilum DSM 6725.</title>
        <authorList>
            <person name="Lucas S."/>
            <person name="Copeland A."/>
            <person name="Lapidus A."/>
            <person name="Glavina del Rio T."/>
            <person name="Tice H."/>
            <person name="Bruce D."/>
            <person name="Goodwin L."/>
            <person name="Pitluck S."/>
            <person name="Sims D."/>
            <person name="Meincke L."/>
            <person name="Brettin T."/>
            <person name="Detter J.C."/>
            <person name="Han C."/>
            <person name="Larimer F."/>
            <person name="Land M."/>
            <person name="Hauser L."/>
            <person name="Kyrpides N."/>
            <person name="Ovchinnikova G."/>
            <person name="Kataeva I."/>
            <person name="Adams M.W.W."/>
        </authorList>
    </citation>
    <scope>NUCLEOTIDE SEQUENCE [LARGE SCALE GENOMIC DNA]</scope>
    <source>
        <strain evidence="3">ATCC BAA-1888 / DSM 6725 / Z-1320</strain>
    </source>
</reference>
<dbReference type="EMBL" id="CP001393">
    <property type="protein sequence ID" value="ACM60969.1"/>
    <property type="molecule type" value="Genomic_DNA"/>
</dbReference>
<dbReference type="STRING" id="521460.Athe_1881"/>
<evidence type="ECO:0000313" key="2">
    <source>
        <dbReference type="EMBL" id="ACM60969.1"/>
    </source>
</evidence>
<dbReference type="Proteomes" id="UP000007723">
    <property type="component" value="Chromosome"/>
</dbReference>
<dbReference type="AlphaFoldDB" id="B9MKW1"/>
<organism evidence="2 3">
    <name type="scientific">Caldicellulosiruptor bescii (strain ATCC BAA-1888 / DSM 6725 / KCTC 15123 / Z-1320)</name>
    <name type="common">Anaerocellum thermophilum</name>
    <dbReference type="NCBI Taxonomy" id="521460"/>
    <lineage>
        <taxon>Bacteria</taxon>
        <taxon>Bacillati</taxon>
        <taxon>Bacillota</taxon>
        <taxon>Bacillota incertae sedis</taxon>
        <taxon>Caldicellulosiruptorales</taxon>
        <taxon>Caldicellulosiruptoraceae</taxon>
        <taxon>Caldicellulosiruptor</taxon>
    </lineage>
</organism>
<dbReference type="Pfam" id="PF07963">
    <property type="entry name" value="N_methyl"/>
    <property type="match status" value="1"/>
</dbReference>
<dbReference type="Gene3D" id="3.30.700.10">
    <property type="entry name" value="Glycoprotein, Type 4 Pilin"/>
    <property type="match status" value="1"/>
</dbReference>
<keyword evidence="1" id="KW-0472">Membrane</keyword>
<name>B9MKW1_CALBD</name>
<evidence type="ECO:0008006" key="4">
    <source>
        <dbReference type="Google" id="ProtNLM"/>
    </source>
</evidence>
<dbReference type="eggNOG" id="COG2165">
    <property type="taxonomic scope" value="Bacteria"/>
</dbReference>
<dbReference type="KEGG" id="ate:Athe_1881"/>
<gene>
    <name evidence="2" type="ordered locus">Athe_1881</name>
</gene>
<keyword evidence="1" id="KW-1133">Transmembrane helix</keyword>
<dbReference type="PROSITE" id="PS00409">
    <property type="entry name" value="PROKAR_NTER_METHYL"/>
    <property type="match status" value="1"/>
</dbReference>
<proteinExistence type="predicted"/>
<dbReference type="InterPro" id="IPR045584">
    <property type="entry name" value="Pilin-like"/>
</dbReference>
<evidence type="ECO:0000313" key="3">
    <source>
        <dbReference type="Proteomes" id="UP000007723"/>
    </source>
</evidence>
<protein>
    <recommendedName>
        <fullName evidence="4">Prepilin-type N-terminal cleavage/methylation domain-containing protein</fullName>
    </recommendedName>
</protein>
<dbReference type="HOGENOM" id="CLU_091705_7_3_9"/>
<feature type="transmembrane region" description="Helical" evidence="1">
    <location>
        <begin position="21"/>
        <end position="42"/>
    </location>
</feature>
<dbReference type="NCBIfam" id="TIGR02532">
    <property type="entry name" value="IV_pilin_GFxxxE"/>
    <property type="match status" value="1"/>
</dbReference>
<dbReference type="InterPro" id="IPR012902">
    <property type="entry name" value="N_methyl_site"/>
</dbReference>
<sequence length="154" mass="17520">MRKKNLKMYKKAGEIKLKRKGFTLIEVVVVVAILGVIIAIAVPQVLKNINKARKSADIQNARHIAYAFYLFEEDSGKSLNVLIPDNNFHKIDSDVVSLSPPYSIKLSDYISGGVPKPVYRRSYYFYYKLDSVLRVYSGDGTNFYELFPNVDPGY</sequence>
<keyword evidence="1" id="KW-0812">Transmembrane</keyword>
<evidence type="ECO:0000256" key="1">
    <source>
        <dbReference type="SAM" id="Phobius"/>
    </source>
</evidence>